<proteinExistence type="inferred from homology"/>
<evidence type="ECO:0000256" key="2">
    <source>
        <dbReference type="ARBA" id="ARBA00023239"/>
    </source>
</evidence>
<dbReference type="OrthoDB" id="9792284at2"/>
<evidence type="ECO:0000256" key="3">
    <source>
        <dbReference type="ARBA" id="ARBA00038493"/>
    </source>
</evidence>
<gene>
    <name evidence="5" type="ORF">SAMN04488052_102166</name>
</gene>
<dbReference type="Pfam" id="PF01965">
    <property type="entry name" value="DJ-1_PfpI"/>
    <property type="match status" value="1"/>
</dbReference>
<dbReference type="Gene3D" id="3.40.50.880">
    <property type="match status" value="1"/>
</dbReference>
<keyword evidence="1" id="KW-0346">Stress response</keyword>
<dbReference type="InterPro" id="IPR029062">
    <property type="entry name" value="Class_I_gatase-like"/>
</dbReference>
<dbReference type="CDD" id="cd03141">
    <property type="entry name" value="GATase1_Hsp31_like"/>
    <property type="match status" value="1"/>
</dbReference>
<dbReference type="AlphaFoldDB" id="A0A1H8RPQ2"/>
<feature type="domain" description="DJ-1/PfpI" evidence="4">
    <location>
        <begin position="28"/>
        <end position="209"/>
    </location>
</feature>
<keyword evidence="5" id="KW-0645">Protease</keyword>
<dbReference type="RefSeq" id="WP_091640697.1">
    <property type="nucleotide sequence ID" value="NZ_FOEG01000002.1"/>
</dbReference>
<evidence type="ECO:0000256" key="1">
    <source>
        <dbReference type="ARBA" id="ARBA00023016"/>
    </source>
</evidence>
<evidence type="ECO:0000313" key="5">
    <source>
        <dbReference type="EMBL" id="SEO68355.1"/>
    </source>
</evidence>
<keyword evidence="6" id="KW-1185">Reference proteome</keyword>
<dbReference type="STRING" id="406100.SAMN04488052_102166"/>
<protein>
    <submittedName>
        <fullName evidence="5">Putative intracellular protease/amidase</fullName>
    </submittedName>
</protein>
<comment type="similarity">
    <text evidence="3">Belongs to the peptidase C56 family. HSP31-like subfamily.</text>
</comment>
<evidence type="ECO:0000313" key="6">
    <source>
        <dbReference type="Proteomes" id="UP000199657"/>
    </source>
</evidence>
<evidence type="ECO:0000259" key="4">
    <source>
        <dbReference type="Pfam" id="PF01965"/>
    </source>
</evidence>
<dbReference type="GO" id="GO:0005737">
    <property type="term" value="C:cytoplasm"/>
    <property type="evidence" value="ECO:0007669"/>
    <property type="project" value="TreeGrafter"/>
</dbReference>
<dbReference type="PANTHER" id="PTHR48094:SF11">
    <property type="entry name" value="GLUTATHIONE-INDEPENDENT GLYOXALASE HSP31-RELATED"/>
    <property type="match status" value="1"/>
</dbReference>
<keyword evidence="5" id="KW-0378">Hydrolase</keyword>
<sequence>MAEPRILMIVTSADTMPSGKTTGLWLEEFAVPYQAFVEAGAQVTVASPKGGQCPIDPRSAPDDEQQRAWQDASAELANTRPLGEISAADYDAVFLPGGHGTMFDLPDNADLISLLNGFAADDKVIAAVCHGPAGLVGVTGKDGKPLVAGRRVAVFTDEEERAVELDQDVPFLLETRIRELGANVDPRPAFQEHALRDGKLVTGQNPPSSALTAKLTLEALNT</sequence>
<dbReference type="GO" id="GO:0019172">
    <property type="term" value="F:glyoxalase III activity"/>
    <property type="evidence" value="ECO:0007669"/>
    <property type="project" value="TreeGrafter"/>
</dbReference>
<keyword evidence="2" id="KW-0456">Lyase</keyword>
<reference evidence="5 6" key="1">
    <citation type="submission" date="2016-10" db="EMBL/GenBank/DDBJ databases">
        <authorList>
            <person name="de Groot N.N."/>
        </authorList>
    </citation>
    <scope>NUCLEOTIDE SEQUENCE [LARGE SCALE GENOMIC DNA]</scope>
    <source>
        <strain evidence="5 6">CGMCC 1.6291</strain>
    </source>
</reference>
<dbReference type="InterPro" id="IPR050325">
    <property type="entry name" value="Prot/Nucl_acid_deglycase"/>
</dbReference>
<dbReference type="PANTHER" id="PTHR48094">
    <property type="entry name" value="PROTEIN/NUCLEIC ACID DEGLYCASE DJ-1-RELATED"/>
    <property type="match status" value="1"/>
</dbReference>
<dbReference type="Proteomes" id="UP000199657">
    <property type="component" value="Unassembled WGS sequence"/>
</dbReference>
<accession>A0A1H8RPQ2</accession>
<dbReference type="GO" id="GO:0006508">
    <property type="term" value="P:proteolysis"/>
    <property type="evidence" value="ECO:0007669"/>
    <property type="project" value="UniProtKB-KW"/>
</dbReference>
<dbReference type="SUPFAM" id="SSF52317">
    <property type="entry name" value="Class I glutamine amidotransferase-like"/>
    <property type="match status" value="1"/>
</dbReference>
<dbReference type="GO" id="GO:0019243">
    <property type="term" value="P:methylglyoxal catabolic process to D-lactate via S-lactoyl-glutathione"/>
    <property type="evidence" value="ECO:0007669"/>
    <property type="project" value="TreeGrafter"/>
</dbReference>
<dbReference type="InterPro" id="IPR002818">
    <property type="entry name" value="DJ-1/PfpI"/>
</dbReference>
<organism evidence="5 6">
    <name type="scientific">Aquisalimonas asiatica</name>
    <dbReference type="NCBI Taxonomy" id="406100"/>
    <lineage>
        <taxon>Bacteria</taxon>
        <taxon>Pseudomonadati</taxon>
        <taxon>Pseudomonadota</taxon>
        <taxon>Gammaproteobacteria</taxon>
        <taxon>Chromatiales</taxon>
        <taxon>Ectothiorhodospiraceae</taxon>
        <taxon>Aquisalimonas</taxon>
    </lineage>
</organism>
<dbReference type="EMBL" id="FOEG01000002">
    <property type="protein sequence ID" value="SEO68355.1"/>
    <property type="molecule type" value="Genomic_DNA"/>
</dbReference>
<name>A0A1H8RPQ2_9GAMM</name>
<dbReference type="GO" id="GO:0008233">
    <property type="term" value="F:peptidase activity"/>
    <property type="evidence" value="ECO:0007669"/>
    <property type="project" value="UniProtKB-KW"/>
</dbReference>